<accession>A0A4S2MRM2</accession>
<feature type="compositionally biased region" description="Low complexity" evidence="1">
    <location>
        <begin position="217"/>
        <end position="226"/>
    </location>
</feature>
<feature type="region of interest" description="Disordered" evidence="1">
    <location>
        <begin position="190"/>
        <end position="322"/>
    </location>
</feature>
<feature type="compositionally biased region" description="Pro residues" evidence="1">
    <location>
        <begin position="239"/>
        <end position="249"/>
    </location>
</feature>
<reference evidence="3 4" key="1">
    <citation type="submission" date="2019-04" db="EMBL/GenBank/DDBJ databases">
        <title>Comparative genomics and transcriptomics to analyze fruiting body development in filamentous ascomycetes.</title>
        <authorList>
            <consortium name="DOE Joint Genome Institute"/>
            <person name="Lutkenhaus R."/>
            <person name="Traeger S."/>
            <person name="Breuer J."/>
            <person name="Kuo A."/>
            <person name="Lipzen A."/>
            <person name="Pangilinan J."/>
            <person name="Dilworth D."/>
            <person name="Sandor L."/>
            <person name="Poggeler S."/>
            <person name="Barry K."/>
            <person name="Grigoriev I.V."/>
            <person name="Nowrousian M."/>
        </authorList>
    </citation>
    <scope>NUCLEOTIDE SEQUENCE [LARGE SCALE GENOMIC DNA]</scope>
    <source>
        <strain evidence="3 4">CBS 389.68</strain>
    </source>
</reference>
<evidence type="ECO:0000256" key="2">
    <source>
        <dbReference type="SAM" id="SignalP"/>
    </source>
</evidence>
<keyword evidence="2" id="KW-0732">Signal</keyword>
<proteinExistence type="predicted"/>
<keyword evidence="4" id="KW-1185">Reference proteome</keyword>
<feature type="chain" id="PRO_5020323038" description="Lytic polysaccharide monooxygenase" evidence="2">
    <location>
        <begin position="20"/>
        <end position="341"/>
    </location>
</feature>
<sequence length="341" mass="35489">MIFTRSTLLALVTASLVSAHMKMTQPLPLTFESNPDLNAPMKDSTFPCNVIDFGGLINGPGGSPVETWAAGSQQTFAIGGGASHGGGSCQAVLSEDKGQTWKVIQEFIGSCPLASTYSFNVPKDAKSGNALFGWTWFNRVGNREMYMNCASVTITGGGSGLGDYKNMFIANLPSQSTCITKEMEDIDFTEASCGGGGAPVPGSVSGTDNSAPPNAGTEPSTPISSPVPVPDDENTGSKPLPPVASPIPVPDNDYTDPCNSSISAPLADPTSKPAPISEPTSTGRAIPVVTDAPASPSTGPTYDDGMWHPDKYPSWKPNGQKIKRAPFKLRGFRRGIFGGPA</sequence>
<dbReference type="OrthoDB" id="2342176at2759"/>
<dbReference type="AlphaFoldDB" id="A0A4S2MRM2"/>
<evidence type="ECO:0008006" key="5">
    <source>
        <dbReference type="Google" id="ProtNLM"/>
    </source>
</evidence>
<feature type="signal peptide" evidence="2">
    <location>
        <begin position="1"/>
        <end position="19"/>
    </location>
</feature>
<name>A0A4S2MRM2_9PEZI</name>
<dbReference type="InParanoid" id="A0A4S2MRM2"/>
<organism evidence="3 4">
    <name type="scientific">Ascodesmis nigricans</name>
    <dbReference type="NCBI Taxonomy" id="341454"/>
    <lineage>
        <taxon>Eukaryota</taxon>
        <taxon>Fungi</taxon>
        <taxon>Dikarya</taxon>
        <taxon>Ascomycota</taxon>
        <taxon>Pezizomycotina</taxon>
        <taxon>Pezizomycetes</taxon>
        <taxon>Pezizales</taxon>
        <taxon>Ascodesmidaceae</taxon>
        <taxon>Ascodesmis</taxon>
    </lineage>
</organism>
<protein>
    <recommendedName>
        <fullName evidence="5">Lytic polysaccharide monooxygenase</fullName>
    </recommendedName>
</protein>
<dbReference type="STRING" id="341454.A0A4S2MRM2"/>
<dbReference type="Gene3D" id="2.70.50.70">
    <property type="match status" value="1"/>
</dbReference>
<dbReference type="PANTHER" id="PTHR36182:SF1">
    <property type="entry name" value="PROTEIN, PUTATIVE (AFU_ORTHOLOGUE AFUA_6G10930)-RELATED"/>
    <property type="match status" value="1"/>
</dbReference>
<dbReference type="Proteomes" id="UP000298138">
    <property type="component" value="Unassembled WGS sequence"/>
</dbReference>
<dbReference type="PANTHER" id="PTHR36182">
    <property type="entry name" value="PROTEIN, PUTATIVE (AFU_ORTHOLOGUE AFUA_6G10930)-RELATED"/>
    <property type="match status" value="1"/>
</dbReference>
<evidence type="ECO:0000313" key="4">
    <source>
        <dbReference type="Proteomes" id="UP000298138"/>
    </source>
</evidence>
<evidence type="ECO:0000313" key="3">
    <source>
        <dbReference type="EMBL" id="TGZ77687.1"/>
    </source>
</evidence>
<gene>
    <name evidence="3" type="ORF">EX30DRAFT_343902</name>
</gene>
<evidence type="ECO:0000256" key="1">
    <source>
        <dbReference type="SAM" id="MobiDB-lite"/>
    </source>
</evidence>
<dbReference type="EMBL" id="ML220150">
    <property type="protein sequence ID" value="TGZ77687.1"/>
    <property type="molecule type" value="Genomic_DNA"/>
</dbReference>